<sequence length="366" mass="40750">MDDYDDSLADVVDFIEFLNRANEINAYALAHKPPRVVRDRGNPMEEYNDVEFLRRYRFSKRAVQQLLAKLPLRENTDARGCPLPPLLQLLVALRFYGAGTFQVVTGDLVNVSQPIVSRVVARLSMMIASSLYPALCKLPTATEVPAVMRQFYAIAGFPGVSGCIDCTHVPIRSPGGDDAEVFRNRKGYFSINVQAITGPQLQFFDVVASWPGSAHDSRIFDSSNACAQYEAGSVPGVLLGDQGYACRAYMLTPLRDPGRPGSPQYKYNKAQIKTRNSIERAFGVWKRRFPCLRMTLQIKTETVPIVVTACAALHNLSRQMNEPCPDEADNHIGSSHDQPAPAVQNGQDARLDGYRRRAQLIEDYFS</sequence>
<comment type="caution">
    <text evidence="10">The sequence shown here is derived from an EMBL/GenBank/DDBJ whole genome shotgun (WGS) entry which is preliminary data.</text>
</comment>
<dbReference type="Proteomes" id="UP000821853">
    <property type="component" value="Chromosome 2"/>
</dbReference>
<keyword evidence="11" id="KW-1185">Reference proteome</keyword>
<dbReference type="GO" id="GO:0016787">
    <property type="term" value="F:hydrolase activity"/>
    <property type="evidence" value="ECO:0007669"/>
    <property type="project" value="UniProtKB-KW"/>
</dbReference>
<dbReference type="EMBL" id="JABSTR010000004">
    <property type="protein sequence ID" value="KAH9369314.1"/>
    <property type="molecule type" value="Genomic_DNA"/>
</dbReference>
<dbReference type="VEuPathDB" id="VectorBase:HLOH_047670"/>
<keyword evidence="7" id="KW-0539">Nucleus</keyword>
<evidence type="ECO:0000256" key="1">
    <source>
        <dbReference type="ARBA" id="ARBA00001968"/>
    </source>
</evidence>
<dbReference type="GO" id="GO:0046872">
    <property type="term" value="F:metal ion binding"/>
    <property type="evidence" value="ECO:0007669"/>
    <property type="project" value="UniProtKB-KW"/>
</dbReference>
<evidence type="ECO:0000256" key="5">
    <source>
        <dbReference type="ARBA" id="ARBA00022723"/>
    </source>
</evidence>
<gene>
    <name evidence="10" type="ORF">HPB48_012390</name>
</gene>
<dbReference type="OMA" id="ACAQYEA"/>
<comment type="similarity">
    <text evidence="3">Belongs to the HARBI1 family.</text>
</comment>
<dbReference type="OrthoDB" id="6503407at2759"/>
<dbReference type="InterPro" id="IPR045249">
    <property type="entry name" value="HARBI1-like"/>
</dbReference>
<dbReference type="PANTHER" id="PTHR22930">
    <property type="match status" value="1"/>
</dbReference>
<protein>
    <recommendedName>
        <fullName evidence="9">DDE Tnp4 domain-containing protein</fullName>
    </recommendedName>
</protein>
<dbReference type="InterPro" id="IPR027806">
    <property type="entry name" value="HARBI1_dom"/>
</dbReference>
<evidence type="ECO:0000313" key="11">
    <source>
        <dbReference type="Proteomes" id="UP000821853"/>
    </source>
</evidence>
<name>A0A9J6G1K8_HAELO</name>
<dbReference type="PANTHER" id="PTHR22930:SF289">
    <property type="entry name" value="DDE TNP4 DOMAIN-CONTAINING PROTEIN-RELATED"/>
    <property type="match status" value="1"/>
</dbReference>
<evidence type="ECO:0000259" key="9">
    <source>
        <dbReference type="Pfam" id="PF13359"/>
    </source>
</evidence>
<comment type="subcellular location">
    <subcellularLocation>
        <location evidence="2">Nucleus</location>
    </subcellularLocation>
</comment>
<dbReference type="AlphaFoldDB" id="A0A9J6G1K8"/>
<keyword evidence="6" id="KW-0378">Hydrolase</keyword>
<evidence type="ECO:0000256" key="2">
    <source>
        <dbReference type="ARBA" id="ARBA00004123"/>
    </source>
</evidence>
<evidence type="ECO:0000256" key="7">
    <source>
        <dbReference type="ARBA" id="ARBA00023242"/>
    </source>
</evidence>
<reference evidence="10 11" key="1">
    <citation type="journal article" date="2020" name="Cell">
        <title>Large-Scale Comparative Analyses of Tick Genomes Elucidate Their Genetic Diversity and Vector Capacities.</title>
        <authorList>
            <consortium name="Tick Genome and Microbiome Consortium (TIGMIC)"/>
            <person name="Jia N."/>
            <person name="Wang J."/>
            <person name="Shi W."/>
            <person name="Du L."/>
            <person name="Sun Y."/>
            <person name="Zhan W."/>
            <person name="Jiang J.F."/>
            <person name="Wang Q."/>
            <person name="Zhang B."/>
            <person name="Ji P."/>
            <person name="Bell-Sakyi L."/>
            <person name="Cui X.M."/>
            <person name="Yuan T.T."/>
            <person name="Jiang B.G."/>
            <person name="Yang W.F."/>
            <person name="Lam T.T."/>
            <person name="Chang Q.C."/>
            <person name="Ding S.J."/>
            <person name="Wang X.J."/>
            <person name="Zhu J.G."/>
            <person name="Ruan X.D."/>
            <person name="Zhao L."/>
            <person name="Wei J.T."/>
            <person name="Ye R.Z."/>
            <person name="Que T.C."/>
            <person name="Du C.H."/>
            <person name="Zhou Y.H."/>
            <person name="Cheng J.X."/>
            <person name="Dai P.F."/>
            <person name="Guo W.B."/>
            <person name="Han X.H."/>
            <person name="Huang E.J."/>
            <person name="Li L.F."/>
            <person name="Wei W."/>
            <person name="Gao Y.C."/>
            <person name="Liu J.Z."/>
            <person name="Shao H.Z."/>
            <person name="Wang X."/>
            <person name="Wang C.C."/>
            <person name="Yang T.C."/>
            <person name="Huo Q.B."/>
            <person name="Li W."/>
            <person name="Chen H.Y."/>
            <person name="Chen S.E."/>
            <person name="Zhou L.G."/>
            <person name="Ni X.B."/>
            <person name="Tian J.H."/>
            <person name="Sheng Y."/>
            <person name="Liu T."/>
            <person name="Pan Y.S."/>
            <person name="Xia L.Y."/>
            <person name="Li J."/>
            <person name="Zhao F."/>
            <person name="Cao W.C."/>
        </authorList>
    </citation>
    <scope>NUCLEOTIDE SEQUENCE [LARGE SCALE GENOMIC DNA]</scope>
    <source>
        <strain evidence="10">HaeL-2018</strain>
    </source>
</reference>
<evidence type="ECO:0000313" key="10">
    <source>
        <dbReference type="EMBL" id="KAH9369314.1"/>
    </source>
</evidence>
<keyword evidence="4" id="KW-0540">Nuclease</keyword>
<accession>A0A9J6G1K8</accession>
<dbReference type="GO" id="GO:0005634">
    <property type="term" value="C:nucleus"/>
    <property type="evidence" value="ECO:0007669"/>
    <property type="project" value="UniProtKB-SubCell"/>
</dbReference>
<keyword evidence="5" id="KW-0479">Metal-binding</keyword>
<dbReference type="Pfam" id="PF13359">
    <property type="entry name" value="DDE_Tnp_4"/>
    <property type="match status" value="1"/>
</dbReference>
<dbReference type="GO" id="GO:0004518">
    <property type="term" value="F:nuclease activity"/>
    <property type="evidence" value="ECO:0007669"/>
    <property type="project" value="UniProtKB-KW"/>
</dbReference>
<organism evidence="10 11">
    <name type="scientific">Haemaphysalis longicornis</name>
    <name type="common">Bush tick</name>
    <dbReference type="NCBI Taxonomy" id="44386"/>
    <lineage>
        <taxon>Eukaryota</taxon>
        <taxon>Metazoa</taxon>
        <taxon>Ecdysozoa</taxon>
        <taxon>Arthropoda</taxon>
        <taxon>Chelicerata</taxon>
        <taxon>Arachnida</taxon>
        <taxon>Acari</taxon>
        <taxon>Parasitiformes</taxon>
        <taxon>Ixodida</taxon>
        <taxon>Ixodoidea</taxon>
        <taxon>Ixodidae</taxon>
        <taxon>Haemaphysalinae</taxon>
        <taxon>Haemaphysalis</taxon>
    </lineage>
</organism>
<evidence type="ECO:0000256" key="8">
    <source>
        <dbReference type="SAM" id="MobiDB-lite"/>
    </source>
</evidence>
<comment type="cofactor">
    <cofactor evidence="1">
        <name>a divalent metal cation</name>
        <dbReference type="ChEBI" id="CHEBI:60240"/>
    </cofactor>
</comment>
<evidence type="ECO:0000256" key="6">
    <source>
        <dbReference type="ARBA" id="ARBA00022801"/>
    </source>
</evidence>
<feature type="region of interest" description="Disordered" evidence="8">
    <location>
        <begin position="323"/>
        <end position="349"/>
    </location>
</feature>
<proteinExistence type="inferred from homology"/>
<evidence type="ECO:0000256" key="4">
    <source>
        <dbReference type="ARBA" id="ARBA00022722"/>
    </source>
</evidence>
<feature type="domain" description="DDE Tnp4" evidence="9">
    <location>
        <begin position="164"/>
        <end position="315"/>
    </location>
</feature>
<evidence type="ECO:0000256" key="3">
    <source>
        <dbReference type="ARBA" id="ARBA00006958"/>
    </source>
</evidence>